<protein>
    <recommendedName>
        <fullName evidence="3">ATPase dynein-related AAA domain-containing protein</fullName>
    </recommendedName>
</protein>
<reference evidence="1" key="1">
    <citation type="submission" date="2020-10" db="EMBL/GenBank/DDBJ databases">
        <authorList>
            <person name="Gilroy R."/>
        </authorList>
    </citation>
    <scope>NUCLEOTIDE SEQUENCE</scope>
    <source>
        <strain evidence="1">ChiSjej3B21-11622</strain>
    </source>
</reference>
<organism evidence="1 2">
    <name type="scientific">Candidatus Limivivens merdigallinarum</name>
    <dbReference type="NCBI Taxonomy" id="2840859"/>
    <lineage>
        <taxon>Bacteria</taxon>
        <taxon>Bacillati</taxon>
        <taxon>Bacillota</taxon>
        <taxon>Clostridia</taxon>
        <taxon>Lachnospirales</taxon>
        <taxon>Lachnospiraceae</taxon>
        <taxon>Lachnospiraceae incertae sedis</taxon>
        <taxon>Candidatus Limivivens</taxon>
    </lineage>
</organism>
<reference evidence="1" key="2">
    <citation type="journal article" date="2021" name="PeerJ">
        <title>Extensive microbial diversity within the chicken gut microbiome revealed by metagenomics and culture.</title>
        <authorList>
            <person name="Gilroy R."/>
            <person name="Ravi A."/>
            <person name="Getino M."/>
            <person name="Pursley I."/>
            <person name="Horton D.L."/>
            <person name="Alikhan N.F."/>
            <person name="Baker D."/>
            <person name="Gharbi K."/>
            <person name="Hall N."/>
            <person name="Watson M."/>
            <person name="Adriaenssens E.M."/>
            <person name="Foster-Nyarko E."/>
            <person name="Jarju S."/>
            <person name="Secka A."/>
            <person name="Antonio M."/>
            <person name="Oren A."/>
            <person name="Chaudhuri R.R."/>
            <person name="La Ragione R."/>
            <person name="Hildebrand F."/>
            <person name="Pallen M.J."/>
        </authorList>
    </citation>
    <scope>NUCLEOTIDE SEQUENCE</scope>
    <source>
        <strain evidence="1">ChiSjej3B21-11622</strain>
    </source>
</reference>
<dbReference type="AlphaFoldDB" id="A0A9D0ZY29"/>
<name>A0A9D0ZY29_9FIRM</name>
<evidence type="ECO:0008006" key="3">
    <source>
        <dbReference type="Google" id="ProtNLM"/>
    </source>
</evidence>
<evidence type="ECO:0000313" key="2">
    <source>
        <dbReference type="Proteomes" id="UP000886886"/>
    </source>
</evidence>
<evidence type="ECO:0000313" key="1">
    <source>
        <dbReference type="EMBL" id="HIQ97692.1"/>
    </source>
</evidence>
<dbReference type="EMBL" id="DVFT01000208">
    <property type="protein sequence ID" value="HIQ97692.1"/>
    <property type="molecule type" value="Genomic_DNA"/>
</dbReference>
<sequence>MPEVRFYDAWTMQLPLPQPFEELLTKQKKKRISCQEKDCSIHNKRSQGKSAKLHPPTLSAILGLIAIQEGDALGACGMQKHDPVYYCMLEYEKPEGTILLIYNRANGRFLGQRIQADTKQRLLAIGSGKSTGEEFLALLVYASTVPSGLYDGEFAENFELLKWQYENGWKEPKEALHAAYICCDNLYRRLTAPPEEAIPLERTQLCAETGVDFLSNFKIGIGMYAPDDYIWGNFQYLTVSKPGKRNRTIADMRKLYDCGWEVAAGSMDKIPTLPETYQVSEDVEEILQRIVDTPSRLFMLTGPAGVGKTTDVKIIAQVLGLPYYVFTCGPDTDELSLLASTVPNMRSAPEMDRTITFPTLKELVADPAMALAKAGEPLREGIGAMEAYRLLWETAYQKGYHKAKSEKDFVLKESEIVKACREPCVLEIQEPATIEKPGTLVRLNSLFDEGACTNLMNGETLIRHPNAVIIMTTNLTYAGCQEFNASVVSRMSLVQHREDLSARAMMQRVVERTGFSDEEILPFMVSTVQKIREYLENEDLQGGICGYRELESWVWSYMTTGDLLKSVKNTVISKAALLAEDRKILMDTFVMPHFCAYEEEKNDGIQRK</sequence>
<dbReference type="Gene3D" id="3.40.50.300">
    <property type="entry name" value="P-loop containing nucleotide triphosphate hydrolases"/>
    <property type="match status" value="1"/>
</dbReference>
<accession>A0A9D0ZY29</accession>
<proteinExistence type="predicted"/>
<dbReference type="SUPFAM" id="SSF52540">
    <property type="entry name" value="P-loop containing nucleoside triphosphate hydrolases"/>
    <property type="match status" value="1"/>
</dbReference>
<dbReference type="InterPro" id="IPR027417">
    <property type="entry name" value="P-loop_NTPase"/>
</dbReference>
<gene>
    <name evidence="1" type="ORF">IAB26_14175</name>
</gene>
<dbReference type="Proteomes" id="UP000886886">
    <property type="component" value="Unassembled WGS sequence"/>
</dbReference>
<comment type="caution">
    <text evidence="1">The sequence shown here is derived from an EMBL/GenBank/DDBJ whole genome shotgun (WGS) entry which is preliminary data.</text>
</comment>